<dbReference type="Proteomes" id="UP000236497">
    <property type="component" value="Unassembled WGS sequence"/>
</dbReference>
<proteinExistence type="predicted"/>
<dbReference type="InterPro" id="IPR000182">
    <property type="entry name" value="GNAT_dom"/>
</dbReference>
<sequence>MLIRETEYKDLDKVMEIYDDAKKFMRENGNPYQWGDNYPERELIMQDIADGKSYVCIDDGEIVGVFYFDMGPDPTYIKIYQGSWINDEPYGVIHRIASARRKKGVASFCLDWCFKKWPNIRIDTHKDNLIMQNFLKKHGFKRCGIIYLMDGSERLAYQKIANIN</sequence>
<dbReference type="OrthoDB" id="9796381at2"/>
<dbReference type="RefSeq" id="WP_103203114.1">
    <property type="nucleotide sequence ID" value="NZ_CVTD020000018.1"/>
</dbReference>
<evidence type="ECO:0000313" key="3">
    <source>
        <dbReference type="Proteomes" id="UP000236497"/>
    </source>
</evidence>
<dbReference type="PROSITE" id="PS51186">
    <property type="entry name" value="GNAT"/>
    <property type="match status" value="1"/>
</dbReference>
<gene>
    <name evidence="2" type="ORF">HHT355_1812</name>
</gene>
<accession>A0A0H5SHQ1</accession>
<evidence type="ECO:0000259" key="1">
    <source>
        <dbReference type="PROSITE" id="PS51186"/>
    </source>
</evidence>
<dbReference type="InterPro" id="IPR016181">
    <property type="entry name" value="Acyl_CoA_acyltransferase"/>
</dbReference>
<dbReference type="GO" id="GO:0016747">
    <property type="term" value="F:acyltransferase activity, transferring groups other than amino-acyl groups"/>
    <property type="evidence" value="ECO:0007669"/>
    <property type="project" value="InterPro"/>
</dbReference>
<dbReference type="EMBL" id="CVTD020000018">
    <property type="protein sequence ID" value="CRZ35012.1"/>
    <property type="molecule type" value="Genomic_DNA"/>
</dbReference>
<dbReference type="Pfam" id="PF00583">
    <property type="entry name" value="Acetyltransf_1"/>
    <property type="match status" value="1"/>
</dbReference>
<organism evidence="2 3">
    <name type="scientific">Herbinix hemicellulosilytica</name>
    <dbReference type="NCBI Taxonomy" id="1564487"/>
    <lineage>
        <taxon>Bacteria</taxon>
        <taxon>Bacillati</taxon>
        <taxon>Bacillota</taxon>
        <taxon>Clostridia</taxon>
        <taxon>Lachnospirales</taxon>
        <taxon>Lachnospiraceae</taxon>
        <taxon>Herbinix</taxon>
    </lineage>
</organism>
<dbReference type="SUPFAM" id="SSF55729">
    <property type="entry name" value="Acyl-CoA N-acyltransferases (Nat)"/>
    <property type="match status" value="1"/>
</dbReference>
<evidence type="ECO:0000313" key="2">
    <source>
        <dbReference type="EMBL" id="CRZ35012.1"/>
    </source>
</evidence>
<reference evidence="2 3" key="1">
    <citation type="submission" date="2015-06" db="EMBL/GenBank/DDBJ databases">
        <authorList>
            <person name="Wibberg Daniel"/>
        </authorList>
    </citation>
    <scope>NUCLEOTIDE SEQUENCE [LARGE SCALE GENOMIC DNA]</scope>
    <source>
        <strain evidence="2 3">T3/55T</strain>
    </source>
</reference>
<keyword evidence="3" id="KW-1185">Reference proteome</keyword>
<feature type="domain" description="N-acetyltransferase" evidence="1">
    <location>
        <begin position="1"/>
        <end position="164"/>
    </location>
</feature>
<name>A0A0H5SHQ1_HERHM</name>
<dbReference type="Gene3D" id="3.40.630.30">
    <property type="match status" value="1"/>
</dbReference>
<protein>
    <recommendedName>
        <fullName evidence="1">N-acetyltransferase domain-containing protein</fullName>
    </recommendedName>
</protein>
<dbReference type="AlphaFoldDB" id="A0A0H5SHQ1"/>